<evidence type="ECO:0000313" key="3">
    <source>
        <dbReference type="Proteomes" id="UP000239735"/>
    </source>
</evidence>
<proteinExistence type="predicted"/>
<dbReference type="Proteomes" id="UP000239735">
    <property type="component" value="Unassembled WGS sequence"/>
</dbReference>
<dbReference type="AlphaFoldDB" id="A0A2N9M5A5"/>
<protein>
    <submittedName>
        <fullName evidence="2">Uncharacterized protein</fullName>
    </submittedName>
</protein>
<feature type="compositionally biased region" description="Gly residues" evidence="1">
    <location>
        <begin position="71"/>
        <end position="80"/>
    </location>
</feature>
<name>A0A2N9M5A5_9BACT</name>
<feature type="region of interest" description="Disordered" evidence="1">
    <location>
        <begin position="67"/>
        <end position="103"/>
    </location>
</feature>
<evidence type="ECO:0000313" key="2">
    <source>
        <dbReference type="EMBL" id="SPE30664.1"/>
    </source>
</evidence>
<gene>
    <name evidence="2" type="ORF">SBA5_80033</name>
</gene>
<feature type="region of interest" description="Disordered" evidence="1">
    <location>
        <begin position="1"/>
        <end position="20"/>
    </location>
</feature>
<organism evidence="2 3">
    <name type="scientific">Candidatus Sulfuritelmatomonas gaucii</name>
    <dbReference type="NCBI Taxonomy" id="2043161"/>
    <lineage>
        <taxon>Bacteria</taxon>
        <taxon>Pseudomonadati</taxon>
        <taxon>Acidobacteriota</taxon>
        <taxon>Terriglobia</taxon>
        <taxon>Terriglobales</taxon>
        <taxon>Acidobacteriaceae</taxon>
        <taxon>Candidatus Sulfuritelmatomonas</taxon>
    </lineage>
</organism>
<evidence type="ECO:0000256" key="1">
    <source>
        <dbReference type="SAM" id="MobiDB-lite"/>
    </source>
</evidence>
<accession>A0A2N9M5A5</accession>
<reference evidence="3" key="1">
    <citation type="submission" date="2018-02" db="EMBL/GenBank/DDBJ databases">
        <authorList>
            <person name="Hausmann B."/>
        </authorList>
    </citation>
    <scope>NUCLEOTIDE SEQUENCE [LARGE SCALE GENOMIC DNA]</scope>
    <source>
        <strain evidence="3">Peat soil MAG SbA5</strain>
    </source>
</reference>
<sequence>MHKGGEKWQGAAASRTGEGAVPVASTYDRRRFVGLVGGVSRSGGGLAGGGFLAAGPPARVAARAGVHLDRNGGGGAGRGGVRLLDRRGDGQANGAGVCGRLHH</sequence>
<dbReference type="EMBL" id="OKRB01000141">
    <property type="protein sequence ID" value="SPE30664.1"/>
    <property type="molecule type" value="Genomic_DNA"/>
</dbReference>